<reference evidence="2" key="1">
    <citation type="submission" date="2023-03" db="EMBL/GenBank/DDBJ databases">
        <authorList>
            <person name="Pearce D."/>
        </authorList>
    </citation>
    <scope>NUCLEOTIDE SEQUENCE</scope>
    <source>
        <strain evidence="2">Mc</strain>
    </source>
</reference>
<gene>
    <name evidence="2" type="ORF">MCNOR_2293</name>
</gene>
<evidence type="ECO:0000313" key="3">
    <source>
        <dbReference type="Proteomes" id="UP001158598"/>
    </source>
</evidence>
<sequence>MAVVLTRGGRAWPTGIALFGDANGAFTSSGFLSGSPFDGKFPMNARTLSHSSLIHVGARTAAIAAMALGGFLVLMVGFSPTPAVHNAAHDTRHSAAFPCH</sequence>
<dbReference type="Pfam" id="PF09489">
    <property type="entry name" value="CbtB"/>
    <property type="match status" value="1"/>
</dbReference>
<feature type="transmembrane region" description="Helical" evidence="1">
    <location>
        <begin position="56"/>
        <end position="78"/>
    </location>
</feature>
<dbReference type="InterPro" id="IPR012667">
    <property type="entry name" value="CbtB_put"/>
</dbReference>
<dbReference type="RefSeq" id="WP_282213239.1">
    <property type="nucleotide sequence ID" value="NZ_OX458332.1"/>
</dbReference>
<name>A0AA35Y1A8_METCP</name>
<evidence type="ECO:0000256" key="1">
    <source>
        <dbReference type="SAM" id="Phobius"/>
    </source>
</evidence>
<accession>A0AA35Y1A8</accession>
<dbReference type="EMBL" id="OX458332">
    <property type="protein sequence ID" value="CAI8839781.1"/>
    <property type="molecule type" value="Genomic_DNA"/>
</dbReference>
<dbReference type="AlphaFoldDB" id="A0AA35Y1A8"/>
<evidence type="ECO:0000313" key="2">
    <source>
        <dbReference type="EMBL" id="CAI8839781.1"/>
    </source>
</evidence>
<keyword evidence="1" id="KW-0472">Membrane</keyword>
<dbReference type="NCBIfam" id="TIGR02459">
    <property type="entry name" value="CbtB"/>
    <property type="match status" value="1"/>
</dbReference>
<keyword evidence="1" id="KW-1133">Transmembrane helix</keyword>
<organism evidence="2 3">
    <name type="scientific">Methylococcus capsulatus</name>
    <dbReference type="NCBI Taxonomy" id="414"/>
    <lineage>
        <taxon>Bacteria</taxon>
        <taxon>Pseudomonadati</taxon>
        <taxon>Pseudomonadota</taxon>
        <taxon>Gammaproteobacteria</taxon>
        <taxon>Methylococcales</taxon>
        <taxon>Methylococcaceae</taxon>
        <taxon>Methylococcus</taxon>
    </lineage>
</organism>
<proteinExistence type="predicted"/>
<keyword evidence="1" id="KW-0812">Transmembrane</keyword>
<protein>
    <submittedName>
        <fullName evidence="2">Uncharacterized protein</fullName>
    </submittedName>
</protein>
<dbReference type="Proteomes" id="UP001158598">
    <property type="component" value="Chromosome"/>
</dbReference>